<feature type="compositionally biased region" description="Basic and acidic residues" evidence="1">
    <location>
        <begin position="1"/>
        <end position="12"/>
    </location>
</feature>
<feature type="region of interest" description="Disordered" evidence="1">
    <location>
        <begin position="1"/>
        <end position="21"/>
    </location>
</feature>
<evidence type="ECO:0000313" key="3">
    <source>
        <dbReference type="Proteomes" id="UP000754883"/>
    </source>
</evidence>
<name>A0A9N9U3H6_9HYPO</name>
<organism evidence="2 3">
    <name type="scientific">Clonostachys byssicola</name>
    <dbReference type="NCBI Taxonomy" id="160290"/>
    <lineage>
        <taxon>Eukaryota</taxon>
        <taxon>Fungi</taxon>
        <taxon>Dikarya</taxon>
        <taxon>Ascomycota</taxon>
        <taxon>Pezizomycotina</taxon>
        <taxon>Sordariomycetes</taxon>
        <taxon>Hypocreomycetidae</taxon>
        <taxon>Hypocreales</taxon>
        <taxon>Bionectriaceae</taxon>
        <taxon>Clonostachys</taxon>
    </lineage>
</organism>
<dbReference type="AlphaFoldDB" id="A0A9N9U3H6"/>
<dbReference type="EMBL" id="CABFNO020001240">
    <property type="protein sequence ID" value="CAG9970935.1"/>
    <property type="molecule type" value="Genomic_DNA"/>
</dbReference>
<keyword evidence="3" id="KW-1185">Reference proteome</keyword>
<dbReference type="OrthoDB" id="5148691at2759"/>
<comment type="caution">
    <text evidence="2">The sequence shown here is derived from an EMBL/GenBank/DDBJ whole genome shotgun (WGS) entry which is preliminary data.</text>
</comment>
<proteinExistence type="predicted"/>
<gene>
    <name evidence="2" type="ORF">CBYS24578_00000199</name>
</gene>
<dbReference type="Proteomes" id="UP000754883">
    <property type="component" value="Unassembled WGS sequence"/>
</dbReference>
<accession>A0A9N9U3H6</accession>
<protein>
    <submittedName>
        <fullName evidence="2">Uncharacterized protein</fullName>
    </submittedName>
</protein>
<reference evidence="2" key="1">
    <citation type="submission" date="2021-10" db="EMBL/GenBank/DDBJ databases">
        <authorList>
            <person name="Piombo E."/>
        </authorList>
    </citation>
    <scope>NUCLEOTIDE SEQUENCE</scope>
</reference>
<sequence>MWNDNERYERRSSGGGGGGGGIISRLFGSKRRSLPALEELDEKQLAEDLRRHVWAVAIAGNENPMPRYSADLGYVPACFPLLNLPARVLYYVIEETCYTACVSRPGVPPGVGWLHLHFWPPKPGAHGYGIGESGP</sequence>
<evidence type="ECO:0000256" key="1">
    <source>
        <dbReference type="SAM" id="MobiDB-lite"/>
    </source>
</evidence>
<evidence type="ECO:0000313" key="2">
    <source>
        <dbReference type="EMBL" id="CAG9970935.1"/>
    </source>
</evidence>